<feature type="compositionally biased region" description="Basic and acidic residues" evidence="1">
    <location>
        <begin position="21"/>
        <end position="30"/>
    </location>
</feature>
<name>A0A183F1K1_9BILA</name>
<evidence type="ECO:0000313" key="4">
    <source>
        <dbReference type="WBParaSite" id="GPUH_0002712201-mRNA-1"/>
    </source>
</evidence>
<evidence type="ECO:0000256" key="1">
    <source>
        <dbReference type="SAM" id="MobiDB-lite"/>
    </source>
</evidence>
<protein>
    <submittedName>
        <fullName evidence="2 4">Uncharacterized protein</fullName>
    </submittedName>
</protein>
<keyword evidence="3" id="KW-1185">Reference proteome</keyword>
<gene>
    <name evidence="2" type="ORF">GPUH_LOCUS27092</name>
</gene>
<reference evidence="4" key="1">
    <citation type="submission" date="2016-06" db="UniProtKB">
        <authorList>
            <consortium name="WormBaseParasite"/>
        </authorList>
    </citation>
    <scope>IDENTIFICATION</scope>
</reference>
<evidence type="ECO:0000313" key="2">
    <source>
        <dbReference type="EMBL" id="VDN49947.1"/>
    </source>
</evidence>
<sequence length="76" mass="8668">MKDYIEKKADERKTPPPPEQNEIKTAKPDEASEQNGCHSKTADVGDTKQLSWQDKETHSLARYEQFGLANIKIPVR</sequence>
<dbReference type="WBParaSite" id="GPUH_0002712201-mRNA-1">
    <property type="protein sequence ID" value="GPUH_0002712201-mRNA-1"/>
    <property type="gene ID" value="GPUH_0002712201"/>
</dbReference>
<dbReference type="EMBL" id="UYRT01118674">
    <property type="protein sequence ID" value="VDN49947.1"/>
    <property type="molecule type" value="Genomic_DNA"/>
</dbReference>
<evidence type="ECO:0000313" key="3">
    <source>
        <dbReference type="Proteomes" id="UP000271098"/>
    </source>
</evidence>
<feature type="region of interest" description="Disordered" evidence="1">
    <location>
        <begin position="1"/>
        <end position="49"/>
    </location>
</feature>
<proteinExistence type="predicted"/>
<accession>A0A183F1K1</accession>
<dbReference type="Proteomes" id="UP000271098">
    <property type="component" value="Unassembled WGS sequence"/>
</dbReference>
<feature type="compositionally biased region" description="Basic and acidic residues" evidence="1">
    <location>
        <begin position="1"/>
        <end position="14"/>
    </location>
</feature>
<reference evidence="2 3" key="2">
    <citation type="submission" date="2018-11" db="EMBL/GenBank/DDBJ databases">
        <authorList>
            <consortium name="Pathogen Informatics"/>
        </authorList>
    </citation>
    <scope>NUCLEOTIDE SEQUENCE [LARGE SCALE GENOMIC DNA]</scope>
</reference>
<organism evidence="4">
    <name type="scientific">Gongylonema pulchrum</name>
    <dbReference type="NCBI Taxonomy" id="637853"/>
    <lineage>
        <taxon>Eukaryota</taxon>
        <taxon>Metazoa</taxon>
        <taxon>Ecdysozoa</taxon>
        <taxon>Nematoda</taxon>
        <taxon>Chromadorea</taxon>
        <taxon>Rhabditida</taxon>
        <taxon>Spirurina</taxon>
        <taxon>Spiruromorpha</taxon>
        <taxon>Spiruroidea</taxon>
        <taxon>Gongylonematidae</taxon>
        <taxon>Gongylonema</taxon>
    </lineage>
</organism>
<dbReference type="AlphaFoldDB" id="A0A183F1K1"/>